<keyword evidence="2" id="KW-1185">Reference proteome</keyword>
<dbReference type="EMBL" id="CP080429">
    <property type="protein sequence ID" value="QYJ68020.1"/>
    <property type="molecule type" value="Genomic_DNA"/>
</dbReference>
<name>A0ABX8VB32_9FLAO</name>
<accession>A0ABX8VB32</accession>
<evidence type="ECO:0000313" key="2">
    <source>
        <dbReference type="Proteomes" id="UP000825381"/>
    </source>
</evidence>
<organism evidence="1 2">
    <name type="scientific">Flavobacterium litorale</name>
    <dbReference type="NCBI Taxonomy" id="2856519"/>
    <lineage>
        <taxon>Bacteria</taxon>
        <taxon>Pseudomonadati</taxon>
        <taxon>Bacteroidota</taxon>
        <taxon>Flavobacteriia</taxon>
        <taxon>Flavobacteriales</taxon>
        <taxon>Flavobacteriaceae</taxon>
        <taxon>Flavobacterium</taxon>
    </lineage>
</organism>
<reference evidence="1 2" key="1">
    <citation type="submission" date="2021-07" db="EMBL/GenBank/DDBJ databases">
        <title>Flavobacterium WSW3-B6 sp.nov, isolated from seaweed.</title>
        <authorList>
            <person name="Muhammad N."/>
            <person name="Ho H."/>
            <person name="Lee Y.-J."/>
            <person name="Nguyen T."/>
            <person name="Ho J."/>
            <person name="Kim S.-G."/>
        </authorList>
    </citation>
    <scope>NUCLEOTIDE SEQUENCE [LARGE SCALE GENOMIC DNA]</scope>
    <source>
        <strain evidence="1 2">WSW3-B6</strain>
    </source>
</reference>
<dbReference type="Proteomes" id="UP000825381">
    <property type="component" value="Chromosome"/>
</dbReference>
<protein>
    <submittedName>
        <fullName evidence="1">Uncharacterized protein</fullName>
    </submittedName>
</protein>
<evidence type="ECO:0000313" key="1">
    <source>
        <dbReference type="EMBL" id="QYJ68020.1"/>
    </source>
</evidence>
<dbReference type="RefSeq" id="WP_220640365.1">
    <property type="nucleotide sequence ID" value="NZ_CP080429.1"/>
</dbReference>
<sequence length="111" mass="12787">MGLRNIITLQTAQKWARRWRRKEGNYNSHHELHAFLIPKEDLTQVLVEGVDAVRTYIGVDDDNVEKLMIVGTKYDETTDSYIDMTPDRSDGKIYDFTRPCPPSCDVTSPLN</sequence>
<gene>
    <name evidence="1" type="ORF">K1I41_10855</name>
</gene>
<proteinExistence type="predicted"/>